<name>A0ABP7LU71_9ACTN</name>
<proteinExistence type="predicted"/>
<dbReference type="Proteomes" id="UP001501000">
    <property type="component" value="Unassembled WGS sequence"/>
</dbReference>
<evidence type="ECO:0000313" key="2">
    <source>
        <dbReference type="EMBL" id="GAA3907731.1"/>
    </source>
</evidence>
<organism evidence="2 3">
    <name type="scientific">Streptomyces gulbargensis</name>
    <dbReference type="NCBI Taxonomy" id="364901"/>
    <lineage>
        <taxon>Bacteria</taxon>
        <taxon>Bacillati</taxon>
        <taxon>Actinomycetota</taxon>
        <taxon>Actinomycetes</taxon>
        <taxon>Kitasatosporales</taxon>
        <taxon>Streptomycetaceae</taxon>
        <taxon>Streptomyces</taxon>
    </lineage>
</organism>
<dbReference type="InterPro" id="IPR012349">
    <property type="entry name" value="Split_barrel_FMN-bd"/>
</dbReference>
<evidence type="ECO:0000256" key="1">
    <source>
        <dbReference type="SAM" id="MobiDB-lite"/>
    </source>
</evidence>
<accession>A0ABP7LU71</accession>
<sequence length="151" mass="16409">MSSEENRAVELLGRVPYGRLATSMRALPFVAPARHVVTGRCVLVRLHQGFGYHRACHGGVVAYEADDLATGATTPWSVQFTGTAEVVEPTEDERAALGPAPVRVDGEPFVPVFLRITPQFVSVHVLEYADGSATTRTGSPDFRERHTRHAA</sequence>
<gene>
    <name evidence="2" type="ORF">GCM10022244_17260</name>
</gene>
<dbReference type="Gene3D" id="2.30.110.10">
    <property type="entry name" value="Electron Transport, Fmn-binding Protein, Chain A"/>
    <property type="match status" value="1"/>
</dbReference>
<dbReference type="SUPFAM" id="SSF50475">
    <property type="entry name" value="FMN-binding split barrel"/>
    <property type="match status" value="1"/>
</dbReference>
<dbReference type="Pfam" id="PF12900">
    <property type="entry name" value="Pyridox_ox_2"/>
    <property type="match status" value="1"/>
</dbReference>
<reference evidence="3" key="1">
    <citation type="journal article" date="2019" name="Int. J. Syst. Evol. Microbiol.">
        <title>The Global Catalogue of Microorganisms (GCM) 10K type strain sequencing project: providing services to taxonomists for standard genome sequencing and annotation.</title>
        <authorList>
            <consortium name="The Broad Institute Genomics Platform"/>
            <consortium name="The Broad Institute Genome Sequencing Center for Infectious Disease"/>
            <person name="Wu L."/>
            <person name="Ma J."/>
        </authorList>
    </citation>
    <scope>NUCLEOTIDE SEQUENCE [LARGE SCALE GENOMIC DNA]</scope>
    <source>
        <strain evidence="3">JCM 16956</strain>
    </source>
</reference>
<feature type="region of interest" description="Disordered" evidence="1">
    <location>
        <begin position="132"/>
        <end position="151"/>
    </location>
</feature>
<comment type="caution">
    <text evidence="2">The sequence shown here is derived from an EMBL/GenBank/DDBJ whole genome shotgun (WGS) entry which is preliminary data.</text>
</comment>
<protein>
    <submittedName>
        <fullName evidence="2">Pyridoxamine 5'-phosphate oxidase family protein</fullName>
    </submittedName>
</protein>
<dbReference type="RefSeq" id="WP_345280251.1">
    <property type="nucleotide sequence ID" value="NZ_BAABAJ010000004.1"/>
</dbReference>
<evidence type="ECO:0000313" key="3">
    <source>
        <dbReference type="Proteomes" id="UP001501000"/>
    </source>
</evidence>
<dbReference type="InterPro" id="IPR024747">
    <property type="entry name" value="Pyridox_Oxase-rel"/>
</dbReference>
<keyword evidence="3" id="KW-1185">Reference proteome</keyword>
<dbReference type="EMBL" id="BAABAJ010000004">
    <property type="protein sequence ID" value="GAA3907731.1"/>
    <property type="molecule type" value="Genomic_DNA"/>
</dbReference>